<evidence type="ECO:0000313" key="2">
    <source>
        <dbReference type="EMBL" id="WRP17677.1"/>
    </source>
</evidence>
<dbReference type="EMBL" id="CP141615">
    <property type="protein sequence ID" value="WRP17677.1"/>
    <property type="molecule type" value="Genomic_DNA"/>
</dbReference>
<keyword evidence="3" id="KW-1185">Reference proteome</keyword>
<gene>
    <name evidence="2" type="ORF">U7230_01265</name>
</gene>
<feature type="coiled-coil region" evidence="1">
    <location>
        <begin position="54"/>
        <end position="81"/>
    </location>
</feature>
<dbReference type="Proteomes" id="UP001332192">
    <property type="component" value="Chromosome"/>
</dbReference>
<organism evidence="2 3">
    <name type="scientific">Carboxydichorda subterranea</name>
    <dbReference type="NCBI Taxonomy" id="3109565"/>
    <lineage>
        <taxon>Bacteria</taxon>
        <taxon>Bacillati</taxon>
        <taxon>Bacillota</taxon>
        <taxon>Limnochordia</taxon>
        <taxon>Limnochordales</taxon>
        <taxon>Geochordaceae</taxon>
        <taxon>Carboxydichorda</taxon>
    </lineage>
</organism>
<evidence type="ECO:0008006" key="4">
    <source>
        <dbReference type="Google" id="ProtNLM"/>
    </source>
</evidence>
<protein>
    <recommendedName>
        <fullName evidence="4">DUF5320 domain-containing protein</fullName>
    </recommendedName>
</protein>
<proteinExistence type="predicted"/>
<evidence type="ECO:0000313" key="3">
    <source>
        <dbReference type="Proteomes" id="UP001332192"/>
    </source>
</evidence>
<accession>A0ABZ1BZZ5</accession>
<dbReference type="RefSeq" id="WP_324716947.1">
    <property type="nucleotide sequence ID" value="NZ_CP141615.1"/>
</dbReference>
<keyword evidence="1" id="KW-0175">Coiled coil</keyword>
<reference evidence="2 3" key="1">
    <citation type="journal article" date="2024" name="Front. Microbiol.">
        <title>Novel thermophilic genera Geochorda gen. nov. and Carboxydochorda gen. nov. from the deep terrestrial subsurface reveal the ecophysiological diversity in the class Limnochordia.</title>
        <authorList>
            <person name="Karnachuk O.V."/>
            <person name="Lukina A.P."/>
            <person name="Avakyan M.R."/>
            <person name="Kadnikov V.V."/>
            <person name="Begmatov S."/>
            <person name="Beletsky A.V."/>
            <person name="Vlasova K.G."/>
            <person name="Novikov A.A."/>
            <person name="Shcherbakova V.A."/>
            <person name="Mardanov A.V."/>
            <person name="Ravin N.V."/>
        </authorList>
    </citation>
    <scope>NUCLEOTIDE SEQUENCE [LARGE SCALE GENOMIC DNA]</scope>
    <source>
        <strain evidence="2 3">L945</strain>
    </source>
</reference>
<evidence type="ECO:0000256" key="1">
    <source>
        <dbReference type="SAM" id="Coils"/>
    </source>
</evidence>
<sequence length="93" mass="10347">MHGMHGMHVMPGAGQGWGAWSSPLGWGPRRMGWGCGGPRGTGFRRRFISRQERLEWLREYLRQLRLEAQAVEEAIRELGGETSSEQTPGSPAA</sequence>
<name>A0ABZ1BZZ5_9FIRM</name>